<keyword evidence="6" id="KW-1133">Transmembrane helix</keyword>
<evidence type="ECO:0000256" key="5">
    <source>
        <dbReference type="ARBA" id="ARBA00023273"/>
    </source>
</evidence>
<comment type="caution">
    <text evidence="8">The sequence shown here is derived from an EMBL/GenBank/DDBJ whole genome shotgun (WGS) entry which is preliminary data.</text>
</comment>
<feature type="domain" description="HYDIN/VesB/CFA65-like Ig-like" evidence="7">
    <location>
        <begin position="335"/>
        <end position="430"/>
    </location>
</feature>
<evidence type="ECO:0000256" key="4">
    <source>
        <dbReference type="ARBA" id="ARBA00023069"/>
    </source>
</evidence>
<sequence>MPANPTLDFGAQRAGTNVEDTVTVTNTGSRPITFSSIGTPNATYFQILEQKPAGASVTLQGGGGANSTLSFRVRFKVPTATEDQVSSSITLTNQDPGYNNYAINLLGSGNKPILPANPTLNFGERRAGTNVEDTVTVTNTGSRPITFSSIGTPNATYFQILEQQPAGESVTLEGGGGANSTLSFRVRFNAPTTPGDPISSSIALVNTDPVYKNYAITLSGRAVKPSIGEVDDVDFEEAVVGGTPQQRVVTITNSGSGPVTFSEVFIEGDLTAFSLVPPRERTLPLDVPPGPTRLTVRFSPTFEGSTSARLKLISSDPAVANIEVDLTGVGVRPVLQVARTPFVFGEQSVGAPGTEQSVTLSNLGSGKLQITNISTGGAPFTVSPSLPFEVTRTGGPGTLTVTFAPTTVESFNRALTFSTNDPDNATVSIELSGAGRHLLKVVEPSSRSLGFGPVPLNDTRSLSVTLSNEGSQAITVQPPVLTGSPFSSTFTANVTLGPNNRTYQFEVRFTPTATGPTSKTVELRSNASNPVYLTLSGTGAQPGIGITVTADATQTELNFGNLNVGQRDVRSLTIENTGDADLVLNAITIQPIQPSSPAQFSTATLPAKRRLPPKDTVAIQVEFVPTVDGLISADLKISSNVAGADVTFPLRGNGLSASIVLPETSLDFGERKLGGVPGEKSLTIRNKGEAELVIHGIDLSAGFSLKPPLTPPTVQSPWKVAARTGAYPIELLFTPTVLGPVSGGALKIYSNDVNHRESSVTLNGTGVDGEGVTDPSGEHLFPVTTVGVSARQNFRITNEGEYPLTLRGATVSNPTAFAVVNFENGRVLQKGGVYNFFVDFVPKFHGEHTGNLSITTDSETRPTLGVALRGNALGPQAFLPSTGYINFGKIPVQSTSVAQLSVQNSGQGVLSIQDITFTNKFASTDGGTPTVDDSAQIFGVAPSEDGGIRLPVYVDAGMTVSIPLTFRPIEKSTREAVVTVKSNAQDVSKDAIGEGTRAILSLSPKILNFNGVLIGTYSQPQTFTLKNIGSDSVDIQNITLSLNGDQVFDIQPAMKSFPLAAGGGEETFSVTFHPTEERSFADVQLTVTPVPKGYHVSSESMTLSGRGILKPISVDSELVFGKRLIRNDAIKPLLIRNETGEAINFVRATVDSAPGCSQFKQDPTQSAGFTLAPFESKPVNVIFTPLTGGAVNCTLKLEFGQFMDKVPVALQGEGINTLLSADKSTLDFGRLRAGLQQRVEQFTLTNLSDDTITLLPLEETLTMGERFTLKEVELLRDGGLEIPGGKSFTVNVEYKPQGETRSESTLLFGTRTPRQDRAVTIHLTGTATKQIVGVNETGLEFGQVDVNGKPASKTVTVTNGSFQAQRVIVSVAQAGSPFSAKVGPSGLDIPAQGSATFQVEFEPKAPGDVEDQVLIKLQDSTTADVVLTVKGAGRILSGHGNGVGCSAGGAWGSASVLALLTLVGLRSRRRRRE</sequence>
<keyword evidence="4" id="KW-0969">Cilium</keyword>
<dbReference type="PANTHER" id="PTHR23053">
    <property type="entry name" value="DLEC1 DELETED IN LUNG AND ESOPHAGEAL CANCER 1"/>
    <property type="match status" value="1"/>
</dbReference>
<dbReference type="Gene3D" id="2.60.40.10">
    <property type="entry name" value="Immunoglobulins"/>
    <property type="match status" value="13"/>
</dbReference>
<keyword evidence="6" id="KW-0812">Transmembrane</keyword>
<dbReference type="Pfam" id="PF22544">
    <property type="entry name" value="HYDIN_VesB_CFA65-like_Ig"/>
    <property type="match status" value="4"/>
</dbReference>
<dbReference type="PANTHER" id="PTHR23053:SF0">
    <property type="entry name" value="HYDROCEPHALUS-INDUCING PROTEIN HOMOLOG"/>
    <property type="match status" value="1"/>
</dbReference>
<feature type="domain" description="HYDIN/VesB/CFA65-like Ig-like" evidence="7">
    <location>
        <begin position="447"/>
        <end position="537"/>
    </location>
</feature>
<dbReference type="RefSeq" id="WP_020918709.1">
    <property type="nucleotide sequence ID" value="NZ_ANAH02000067.1"/>
</dbReference>
<feature type="domain" description="HYDIN/VesB/CFA65-like Ig-like" evidence="7">
    <location>
        <begin position="1334"/>
        <end position="1432"/>
    </location>
</feature>
<keyword evidence="9" id="KW-1185">Reference proteome</keyword>
<dbReference type="InterPro" id="IPR053879">
    <property type="entry name" value="HYDIN_VesB_CFA65-like_Ig"/>
</dbReference>
<dbReference type="eggNOG" id="COG1470">
    <property type="taxonomic scope" value="Bacteria"/>
</dbReference>
<proteinExistence type="predicted"/>
<evidence type="ECO:0000313" key="8">
    <source>
        <dbReference type="EMBL" id="EPX56000.1"/>
    </source>
</evidence>
<reference evidence="8" key="1">
    <citation type="submission" date="2013-05" db="EMBL/GenBank/DDBJ databases">
        <title>Genome assembly of Cystobacter fuscus DSM 2262.</title>
        <authorList>
            <person name="Sharma G."/>
            <person name="Khatri I."/>
            <person name="Kaur C."/>
            <person name="Mayilraj S."/>
            <person name="Subramanian S."/>
        </authorList>
    </citation>
    <scope>NUCLEOTIDE SEQUENCE [LARGE SCALE GENOMIC DNA]</scope>
    <source>
        <strain evidence="8">DSM 2262</strain>
    </source>
</reference>
<evidence type="ECO:0000256" key="2">
    <source>
        <dbReference type="ARBA" id="ARBA00004496"/>
    </source>
</evidence>
<evidence type="ECO:0000313" key="9">
    <source>
        <dbReference type="Proteomes" id="UP000011682"/>
    </source>
</evidence>
<keyword evidence="3" id="KW-0963">Cytoplasm</keyword>
<evidence type="ECO:0000259" key="7">
    <source>
        <dbReference type="Pfam" id="PF22544"/>
    </source>
</evidence>
<dbReference type="GO" id="GO:0005737">
    <property type="term" value="C:cytoplasm"/>
    <property type="evidence" value="ECO:0007669"/>
    <property type="project" value="UniProtKB-SubCell"/>
</dbReference>
<accession>S9NV04</accession>
<keyword evidence="6" id="KW-0472">Membrane</keyword>
<organism evidence="8 9">
    <name type="scientific">Cystobacter fuscus (strain ATCC 25194 / DSM 2262 / NBRC 100088 / M29)</name>
    <dbReference type="NCBI Taxonomy" id="1242864"/>
    <lineage>
        <taxon>Bacteria</taxon>
        <taxon>Pseudomonadati</taxon>
        <taxon>Myxococcota</taxon>
        <taxon>Myxococcia</taxon>
        <taxon>Myxococcales</taxon>
        <taxon>Cystobacterineae</taxon>
        <taxon>Archangiaceae</taxon>
        <taxon>Cystobacter</taxon>
    </lineage>
</organism>
<comment type="subcellular location">
    <subcellularLocation>
        <location evidence="1">Cell projection</location>
        <location evidence="1">Cilium</location>
    </subcellularLocation>
    <subcellularLocation>
        <location evidence="2">Cytoplasm</location>
    </subcellularLocation>
</comment>
<protein>
    <recommendedName>
        <fullName evidence="7">HYDIN/VesB/CFA65-like Ig-like domain-containing protein</fullName>
    </recommendedName>
</protein>
<keyword evidence="5" id="KW-0966">Cell projection</keyword>
<feature type="transmembrane region" description="Helical" evidence="6">
    <location>
        <begin position="1448"/>
        <end position="1465"/>
    </location>
</feature>
<dbReference type="EMBL" id="ANAH02000067">
    <property type="protein sequence ID" value="EPX56000.1"/>
    <property type="molecule type" value="Genomic_DNA"/>
</dbReference>
<feature type="domain" description="HYDIN/VesB/CFA65-like Ig-like" evidence="7">
    <location>
        <begin position="554"/>
        <end position="653"/>
    </location>
</feature>
<evidence type="ECO:0000256" key="1">
    <source>
        <dbReference type="ARBA" id="ARBA00004138"/>
    </source>
</evidence>
<evidence type="ECO:0000256" key="6">
    <source>
        <dbReference type="SAM" id="Phobius"/>
    </source>
</evidence>
<dbReference type="InterPro" id="IPR013783">
    <property type="entry name" value="Ig-like_fold"/>
</dbReference>
<gene>
    <name evidence="8" type="ORF">D187_008255</name>
</gene>
<dbReference type="NCBIfam" id="NF012200">
    <property type="entry name" value="choice_anch_D"/>
    <property type="match status" value="10"/>
</dbReference>
<evidence type="ECO:0000256" key="3">
    <source>
        <dbReference type="ARBA" id="ARBA00022490"/>
    </source>
</evidence>
<dbReference type="InterPro" id="IPR033305">
    <property type="entry name" value="Hydin-like"/>
</dbReference>
<dbReference type="Proteomes" id="UP000011682">
    <property type="component" value="Unassembled WGS sequence"/>
</dbReference>
<name>S9NV04_CYSF2</name>